<feature type="transmembrane region" description="Helical" evidence="1">
    <location>
        <begin position="6"/>
        <end position="24"/>
    </location>
</feature>
<reference evidence="2 3" key="1">
    <citation type="submission" date="2018-06" db="EMBL/GenBank/DDBJ databases">
        <authorList>
            <consortium name="Pathogen Informatics"/>
            <person name="Doyle S."/>
        </authorList>
    </citation>
    <scope>NUCLEOTIDE SEQUENCE [LARGE SCALE GENOMIC DNA]</scope>
    <source>
        <strain evidence="2 3">NCTC12360</strain>
    </source>
</reference>
<feature type="transmembrane region" description="Helical" evidence="1">
    <location>
        <begin position="36"/>
        <end position="55"/>
    </location>
</feature>
<sequence length="60" mass="7468">MKKSFYFQLIRIFVYLIYLTNTKYHFIKDILFTEFLFIITLSCFLIDTISTIYYIKNKYN</sequence>
<dbReference type="Proteomes" id="UP000254807">
    <property type="component" value="Unassembled WGS sequence"/>
</dbReference>
<protein>
    <submittedName>
        <fullName evidence="2">Uncharacterized protein</fullName>
    </submittedName>
</protein>
<evidence type="ECO:0000313" key="2">
    <source>
        <dbReference type="EMBL" id="STD81603.1"/>
    </source>
</evidence>
<evidence type="ECO:0000313" key="3">
    <source>
        <dbReference type="Proteomes" id="UP000254807"/>
    </source>
</evidence>
<dbReference type="AlphaFoldDB" id="A0A376GUD3"/>
<dbReference type="EMBL" id="UFYW01000001">
    <property type="protein sequence ID" value="STD81603.1"/>
    <property type="molecule type" value="Genomic_DNA"/>
</dbReference>
<keyword evidence="1" id="KW-0472">Membrane</keyword>
<proteinExistence type="predicted"/>
<keyword evidence="3" id="KW-1185">Reference proteome</keyword>
<keyword evidence="1" id="KW-0812">Transmembrane</keyword>
<accession>A0A376GUD3</accession>
<evidence type="ECO:0000256" key="1">
    <source>
        <dbReference type="SAM" id="Phobius"/>
    </source>
</evidence>
<keyword evidence="1" id="KW-1133">Transmembrane helix</keyword>
<organism evidence="2 3">
    <name type="scientific">Enterococcus gallinarum</name>
    <dbReference type="NCBI Taxonomy" id="1353"/>
    <lineage>
        <taxon>Bacteria</taxon>
        <taxon>Bacillati</taxon>
        <taxon>Bacillota</taxon>
        <taxon>Bacilli</taxon>
        <taxon>Lactobacillales</taxon>
        <taxon>Enterococcaceae</taxon>
        <taxon>Enterococcus</taxon>
    </lineage>
</organism>
<name>A0A376GUD3_ENTGA</name>
<gene>
    <name evidence="2" type="ORF">NCTC12360_00016</name>
</gene>